<reference evidence="2" key="1">
    <citation type="submission" date="2014-12" db="EMBL/GenBank/DDBJ databases">
        <title>Genome Sequence of Valsa Canker Pathogens Uncovers a Specific Adaption of Colonization on Woody Bark.</title>
        <authorList>
            <person name="Yin Z."/>
            <person name="Liu H."/>
            <person name="Gao X."/>
            <person name="Li Z."/>
            <person name="Song N."/>
            <person name="Ke X."/>
            <person name="Dai Q."/>
            <person name="Wu Y."/>
            <person name="Sun Y."/>
            <person name="Xu J.-R."/>
            <person name="Kang Z.K."/>
            <person name="Wang L."/>
            <person name="Huang L."/>
        </authorList>
    </citation>
    <scope>NUCLEOTIDE SEQUENCE [LARGE SCALE GENOMIC DNA]</scope>
    <source>
        <strain evidence="2">SXYL134</strain>
    </source>
</reference>
<name>A0A194UQY8_CYTMA</name>
<protein>
    <submittedName>
        <fullName evidence="1">Uncharacterized protein</fullName>
    </submittedName>
</protein>
<proteinExistence type="predicted"/>
<organism evidence="1 2">
    <name type="scientific">Cytospora mali</name>
    <name type="common">Apple Valsa canker fungus</name>
    <name type="synonym">Valsa mali</name>
    <dbReference type="NCBI Taxonomy" id="578113"/>
    <lineage>
        <taxon>Eukaryota</taxon>
        <taxon>Fungi</taxon>
        <taxon>Dikarya</taxon>
        <taxon>Ascomycota</taxon>
        <taxon>Pezizomycotina</taxon>
        <taxon>Sordariomycetes</taxon>
        <taxon>Sordariomycetidae</taxon>
        <taxon>Diaporthales</taxon>
        <taxon>Cytosporaceae</taxon>
        <taxon>Cytospora</taxon>
    </lineage>
</organism>
<dbReference type="Proteomes" id="UP000078576">
    <property type="component" value="Unassembled WGS sequence"/>
</dbReference>
<evidence type="ECO:0000313" key="2">
    <source>
        <dbReference type="Proteomes" id="UP000078576"/>
    </source>
</evidence>
<accession>A0A194UQY8</accession>
<keyword evidence="2" id="KW-1185">Reference proteome</keyword>
<dbReference type="AlphaFoldDB" id="A0A194UQY8"/>
<evidence type="ECO:0000313" key="1">
    <source>
        <dbReference type="EMBL" id="KUI54112.1"/>
    </source>
</evidence>
<dbReference type="EMBL" id="KN714671">
    <property type="protein sequence ID" value="KUI54112.1"/>
    <property type="molecule type" value="Genomic_DNA"/>
</dbReference>
<sequence>MKVVLGKTDWRGEVAWKETNAPWLTNHLTPETQSGSTTANTANLNHDFPTPSAKLPTPFFDKKPSTLTPRTPKTLQASIILESLSAVIRTHALMSQLDPYTVDWRDSSGDVCASQTSENELIVKQSIPTVRVGKDAAMPRSPTDLQP</sequence>
<gene>
    <name evidence="1" type="ORF">VP1G_10614</name>
</gene>